<evidence type="ECO:0000313" key="1">
    <source>
        <dbReference type="EMBL" id="SDJ01044.1"/>
    </source>
</evidence>
<dbReference type="SUPFAM" id="SSF53795">
    <property type="entry name" value="PEP carboxykinase-like"/>
    <property type="match status" value="1"/>
</dbReference>
<dbReference type="AlphaFoldDB" id="A0A1G8Q8E0"/>
<dbReference type="InterPro" id="IPR008792">
    <property type="entry name" value="PQQD"/>
</dbReference>
<dbReference type="RefSeq" id="WP_245723394.1">
    <property type="nucleotide sequence ID" value="NZ_FNEB01000007.1"/>
</dbReference>
<proteinExistence type="predicted"/>
<dbReference type="EMBL" id="FNEB01000007">
    <property type="protein sequence ID" value="SDJ01044.1"/>
    <property type="molecule type" value="Genomic_DNA"/>
</dbReference>
<evidence type="ECO:0000313" key="2">
    <source>
        <dbReference type="Proteomes" id="UP000199340"/>
    </source>
</evidence>
<reference evidence="1 2" key="1">
    <citation type="submission" date="2016-10" db="EMBL/GenBank/DDBJ databases">
        <authorList>
            <person name="de Groot N.N."/>
        </authorList>
    </citation>
    <scope>NUCLEOTIDE SEQUENCE [LARGE SCALE GENOMIC DNA]</scope>
    <source>
        <strain evidence="1 2">DSM 28010</strain>
    </source>
</reference>
<dbReference type="Pfam" id="PF05402">
    <property type="entry name" value="PqqD"/>
    <property type="match status" value="1"/>
</dbReference>
<accession>A0A1G8Q8E0</accession>
<dbReference type="InterPro" id="IPR027417">
    <property type="entry name" value="P-loop_NTPase"/>
</dbReference>
<dbReference type="STRING" id="490829.SAMN05421850_107160"/>
<keyword evidence="2" id="KW-1185">Reference proteome</keyword>
<sequence length="411" mass="44074">MNDLNEGAHDKCAPEPCPVRLEFDDLSHVVELTDSDGVADALATVLPAWGIRQGGPARQLEVPTTIIQGDGDRYSFRSWWSQKPMTRLGLAGATCGAVADLVQAYLDARPGVFGLHCGAVRVGGQLIAFTGTYRAGKTTLVTRLGLEPGCELFCDDVLPIVPQGAVALGIQPRLRLPLPGAVSGVFKDYVNDNLTIFDHRYGYVDLPSQAQFGTTAPLSALILLSRQQGERARFHKLETSEAAAHLIRQNIADPGEVEDHYDQVAALAQGMTCLTLVYSDIEEAVALVCDAFGEGAAPRITDLGPPLDLLARLEESEPADLDCVFGQSEGVVERIIGADTFLWQMDGRNFFSLNPVGGAIWALLEDPASGADIASALHDVFPDAPIEMIRSDLSTLLGQMRARGLVECHDG</sequence>
<dbReference type="Gene3D" id="3.40.50.300">
    <property type="entry name" value="P-loop containing nucleotide triphosphate hydrolases"/>
    <property type="match status" value="1"/>
</dbReference>
<protein>
    <submittedName>
        <fullName evidence="1">Coenzyme PQQ synthesis protein D (PqqD)</fullName>
    </submittedName>
</protein>
<dbReference type="Gene3D" id="1.10.10.1150">
    <property type="entry name" value="Coenzyme PQQ synthesis protein D (PqqD)"/>
    <property type="match status" value="1"/>
</dbReference>
<dbReference type="Proteomes" id="UP000199340">
    <property type="component" value="Unassembled WGS sequence"/>
</dbReference>
<name>A0A1G8Q8E0_9RHOB</name>
<organism evidence="1 2">
    <name type="scientific">Lutimaribacter saemankumensis</name>
    <dbReference type="NCBI Taxonomy" id="490829"/>
    <lineage>
        <taxon>Bacteria</taxon>
        <taxon>Pseudomonadati</taxon>
        <taxon>Pseudomonadota</taxon>
        <taxon>Alphaproteobacteria</taxon>
        <taxon>Rhodobacterales</taxon>
        <taxon>Roseobacteraceae</taxon>
        <taxon>Lutimaribacter</taxon>
    </lineage>
</organism>
<gene>
    <name evidence="1" type="ORF">SAMN05421850_107160</name>
</gene>
<dbReference type="InterPro" id="IPR041881">
    <property type="entry name" value="PqqD_sf"/>
</dbReference>